<dbReference type="eggNOG" id="COG0797">
    <property type="taxonomic scope" value="Bacteria"/>
</dbReference>
<accession>E4RTZ6</accession>
<keyword evidence="6" id="KW-0449">Lipoprotein</keyword>
<dbReference type="STRING" id="649349.Lbys_3042"/>
<evidence type="ECO:0000313" key="6">
    <source>
        <dbReference type="EMBL" id="ADQ18704.1"/>
    </source>
</evidence>
<evidence type="ECO:0000256" key="4">
    <source>
        <dbReference type="RuleBase" id="RU003495"/>
    </source>
</evidence>
<dbReference type="OrthoDB" id="9779128at2"/>
<comment type="similarity">
    <text evidence="3 4">Belongs to the RlpA family.</text>
</comment>
<dbReference type="HAMAP" id="MF_02071">
    <property type="entry name" value="RlpA"/>
    <property type="match status" value="1"/>
</dbReference>
<sequence length="179" mass="20105">MPNNALICSMKYLNRKITLVVSILLMTHLSIYAQKVDIGHSFKGLASYYHSKFLGRKTASGEIFSRGMYTCAHRSLPFGTLIEVENTKTGRWVIVRVNDRGPYSKNRVIDLSIDAAKHLGFLEKGVAHITAKVVGFENNLELLRDGFALEFYNCFLGLEKNPLKIPYLPIETSHVSLGI</sequence>
<comment type="function">
    <text evidence="3">Lytic transglycosylase with a strong preference for naked glycan strands that lack stem peptides.</text>
</comment>
<evidence type="ECO:0000256" key="2">
    <source>
        <dbReference type="ARBA" id="ARBA00023316"/>
    </source>
</evidence>
<dbReference type="CDD" id="cd22268">
    <property type="entry name" value="DPBB_RlpA-like"/>
    <property type="match status" value="1"/>
</dbReference>
<dbReference type="GO" id="GO:0008932">
    <property type="term" value="F:lytic endotransglycosylase activity"/>
    <property type="evidence" value="ECO:0007669"/>
    <property type="project" value="UniProtKB-UniRule"/>
</dbReference>
<dbReference type="KEGG" id="lby:Lbys_3042"/>
<keyword evidence="1 3" id="KW-0456">Lyase</keyword>
<dbReference type="InterPro" id="IPR012997">
    <property type="entry name" value="RplA"/>
</dbReference>
<dbReference type="GO" id="GO:0071555">
    <property type="term" value="P:cell wall organization"/>
    <property type="evidence" value="ECO:0007669"/>
    <property type="project" value="UniProtKB-KW"/>
</dbReference>
<dbReference type="Pfam" id="PF03330">
    <property type="entry name" value="DPBB_1"/>
    <property type="match status" value="1"/>
</dbReference>
<organism evidence="6 7">
    <name type="scientific">Leadbetterella byssophila (strain DSM 17132 / JCM 16389 / KACC 11308 / NBRC 106382 / 4M15)</name>
    <dbReference type="NCBI Taxonomy" id="649349"/>
    <lineage>
        <taxon>Bacteria</taxon>
        <taxon>Pseudomonadati</taxon>
        <taxon>Bacteroidota</taxon>
        <taxon>Cytophagia</taxon>
        <taxon>Cytophagales</taxon>
        <taxon>Leadbetterellaceae</taxon>
        <taxon>Leadbetterella</taxon>
    </lineage>
</organism>
<dbReference type="InterPro" id="IPR036908">
    <property type="entry name" value="RlpA-like_sf"/>
</dbReference>
<dbReference type="SUPFAM" id="SSF50685">
    <property type="entry name" value="Barwin-like endoglucanases"/>
    <property type="match status" value="1"/>
</dbReference>
<dbReference type="NCBIfam" id="TIGR00413">
    <property type="entry name" value="rlpA"/>
    <property type="match status" value="1"/>
</dbReference>
<keyword evidence="2 3" id="KW-0961">Cell wall biogenesis/degradation</keyword>
<reference evidence="6 7" key="2">
    <citation type="journal article" date="2011" name="Stand. Genomic Sci.">
        <title>Complete genome sequence of Leadbetterella byssophila type strain (4M15).</title>
        <authorList>
            <person name="Abt B."/>
            <person name="Teshima H."/>
            <person name="Lucas S."/>
            <person name="Lapidus A."/>
            <person name="Del Rio T.G."/>
            <person name="Nolan M."/>
            <person name="Tice H."/>
            <person name="Cheng J.F."/>
            <person name="Pitluck S."/>
            <person name="Liolios K."/>
            <person name="Pagani I."/>
            <person name="Ivanova N."/>
            <person name="Mavromatis K."/>
            <person name="Pati A."/>
            <person name="Tapia R."/>
            <person name="Han C."/>
            <person name="Goodwin L."/>
            <person name="Chen A."/>
            <person name="Palaniappan K."/>
            <person name="Land M."/>
            <person name="Hauser L."/>
            <person name="Chang Y.J."/>
            <person name="Jeffries C.D."/>
            <person name="Rohde M."/>
            <person name="Goker M."/>
            <person name="Tindall B.J."/>
            <person name="Detter J.C."/>
            <person name="Woyke T."/>
            <person name="Bristow J."/>
            <person name="Eisen J.A."/>
            <person name="Markowitz V."/>
            <person name="Hugenholtz P."/>
            <person name="Klenk H.P."/>
            <person name="Kyrpides N.C."/>
        </authorList>
    </citation>
    <scope>NUCLEOTIDE SEQUENCE [LARGE SCALE GENOMIC DNA]</scope>
    <source>
        <strain evidence="7">DSM 17132 / JCM 16389 / KACC 11308 / NBRC 106382 / 4M15</strain>
    </source>
</reference>
<dbReference type="AlphaFoldDB" id="E4RTZ6"/>
<dbReference type="HOGENOM" id="CLU_042923_7_2_10"/>
<protein>
    <recommendedName>
        <fullName evidence="3">Probable endolytic peptidoglycan transglycosylase RlpA</fullName>
        <ecNumber evidence="3">4.2.2.-</ecNumber>
    </recommendedName>
</protein>
<keyword evidence="7" id="KW-1185">Reference proteome</keyword>
<reference key="1">
    <citation type="submission" date="2010-11" db="EMBL/GenBank/DDBJ databases">
        <title>The complete genome of Leadbetterella byssophila DSM 17132.</title>
        <authorList>
            <consortium name="US DOE Joint Genome Institute (JGI-PGF)"/>
            <person name="Lucas S."/>
            <person name="Copeland A."/>
            <person name="Lapidus A."/>
            <person name="Glavina del Rio T."/>
            <person name="Dalin E."/>
            <person name="Tice H."/>
            <person name="Bruce D."/>
            <person name="Goodwin L."/>
            <person name="Pitluck S."/>
            <person name="Kyrpides N."/>
            <person name="Mavromatis K."/>
            <person name="Ivanova N."/>
            <person name="Teshima H."/>
            <person name="Brettin T."/>
            <person name="Detter J.C."/>
            <person name="Han C."/>
            <person name="Tapia R."/>
            <person name="Land M."/>
            <person name="Hauser L."/>
            <person name="Markowitz V."/>
            <person name="Cheng J.-F."/>
            <person name="Hugenholtz P."/>
            <person name="Woyke T."/>
            <person name="Wu D."/>
            <person name="Tindall B."/>
            <person name="Pomrenke H.G."/>
            <person name="Brambilla E."/>
            <person name="Klenk H.-P."/>
            <person name="Eisen J.A."/>
        </authorList>
    </citation>
    <scope>NUCLEOTIDE SEQUENCE [LARGE SCALE GENOMIC DNA]</scope>
    <source>
        <strain>DSM 17132</strain>
    </source>
</reference>
<dbReference type="Proteomes" id="UP000007435">
    <property type="component" value="Chromosome"/>
</dbReference>
<dbReference type="EC" id="4.2.2.-" evidence="3"/>
<dbReference type="GO" id="GO:0000270">
    <property type="term" value="P:peptidoglycan metabolic process"/>
    <property type="evidence" value="ECO:0007669"/>
    <property type="project" value="UniProtKB-UniRule"/>
</dbReference>
<dbReference type="Gene3D" id="2.40.40.10">
    <property type="entry name" value="RlpA-like domain"/>
    <property type="match status" value="1"/>
</dbReference>
<dbReference type="InterPro" id="IPR034718">
    <property type="entry name" value="RlpA"/>
</dbReference>
<dbReference type="InterPro" id="IPR009009">
    <property type="entry name" value="RlpA-like_DPBB"/>
</dbReference>
<feature type="domain" description="RlpA-like protein double-psi beta-barrel" evidence="5">
    <location>
        <begin position="43"/>
        <end position="130"/>
    </location>
</feature>
<proteinExistence type="inferred from homology"/>
<evidence type="ECO:0000313" key="7">
    <source>
        <dbReference type="Proteomes" id="UP000007435"/>
    </source>
</evidence>
<dbReference type="PANTHER" id="PTHR34183">
    <property type="entry name" value="ENDOLYTIC PEPTIDOGLYCAN TRANSGLYCOSYLASE RLPA"/>
    <property type="match status" value="1"/>
</dbReference>
<name>E4RTZ6_LEAB4</name>
<dbReference type="EMBL" id="CP002305">
    <property type="protein sequence ID" value="ADQ18704.1"/>
    <property type="molecule type" value="Genomic_DNA"/>
</dbReference>
<evidence type="ECO:0000256" key="3">
    <source>
        <dbReference type="HAMAP-Rule" id="MF_02071"/>
    </source>
</evidence>
<gene>
    <name evidence="3" type="primary">rlpA</name>
    <name evidence="6" type="ordered locus">Lbys_3042</name>
</gene>
<dbReference type="PANTHER" id="PTHR34183:SF1">
    <property type="entry name" value="ENDOLYTIC PEPTIDOGLYCAN TRANSGLYCOSYLASE RLPA"/>
    <property type="match status" value="1"/>
</dbReference>
<evidence type="ECO:0000259" key="5">
    <source>
        <dbReference type="Pfam" id="PF03330"/>
    </source>
</evidence>
<evidence type="ECO:0000256" key="1">
    <source>
        <dbReference type="ARBA" id="ARBA00023239"/>
    </source>
</evidence>